<protein>
    <submittedName>
        <fullName evidence="2">Uncharacterized protein</fullName>
    </submittedName>
</protein>
<evidence type="ECO:0000313" key="2">
    <source>
        <dbReference type="EMBL" id="QJA53531.1"/>
    </source>
</evidence>
<name>A0A6H2A1J9_9ZZZZ</name>
<accession>A0A6H2A1J9</accession>
<dbReference type="AlphaFoldDB" id="A0A6H2A1J9"/>
<feature type="region of interest" description="Disordered" evidence="1">
    <location>
        <begin position="1"/>
        <end position="22"/>
    </location>
</feature>
<proteinExistence type="predicted"/>
<evidence type="ECO:0000256" key="1">
    <source>
        <dbReference type="SAM" id="MobiDB-lite"/>
    </source>
</evidence>
<organism evidence="2">
    <name type="scientific">viral metagenome</name>
    <dbReference type="NCBI Taxonomy" id="1070528"/>
    <lineage>
        <taxon>unclassified sequences</taxon>
        <taxon>metagenomes</taxon>
        <taxon>organismal metagenomes</taxon>
    </lineage>
</organism>
<reference evidence="2" key="1">
    <citation type="submission" date="2020-03" db="EMBL/GenBank/DDBJ databases">
        <title>The deep terrestrial virosphere.</title>
        <authorList>
            <person name="Holmfeldt K."/>
            <person name="Nilsson E."/>
            <person name="Simone D."/>
            <person name="Lopez-Fernandez M."/>
            <person name="Wu X."/>
            <person name="de Brujin I."/>
            <person name="Lundin D."/>
            <person name="Andersson A."/>
            <person name="Bertilsson S."/>
            <person name="Dopson M."/>
        </authorList>
    </citation>
    <scope>NUCLEOTIDE SEQUENCE</scope>
    <source>
        <strain evidence="2">TM448A03636</strain>
    </source>
</reference>
<sequence length="68" mass="7530">MNAKPIRIEFSQDEDSDGRPGVDTQTLTVYVADAGGGPYLVIKTARWAIDDLDELADMLRTFQRTAVD</sequence>
<gene>
    <name evidence="2" type="ORF">TM448A03636_0007</name>
</gene>
<dbReference type="EMBL" id="MT144429">
    <property type="protein sequence ID" value="QJA53531.1"/>
    <property type="molecule type" value="Genomic_DNA"/>
</dbReference>